<dbReference type="RefSeq" id="WP_013626504.1">
    <property type="nucleotide sequence ID" value="NC_015174.1"/>
</dbReference>
<dbReference type="InterPro" id="IPR010809">
    <property type="entry name" value="FliD_C"/>
</dbReference>
<feature type="domain" description="Flagellar hook-associated protein 2 N-terminal" evidence="9">
    <location>
        <begin position="12"/>
        <end position="104"/>
    </location>
</feature>
<keyword evidence="12" id="KW-1185">Reference proteome</keyword>
<evidence type="ECO:0000313" key="11">
    <source>
        <dbReference type="EMBL" id="ADY57760.1"/>
    </source>
</evidence>
<evidence type="ECO:0000313" key="12">
    <source>
        <dbReference type="Proteomes" id="UP000006860"/>
    </source>
</evidence>
<evidence type="ECO:0000259" key="10">
    <source>
        <dbReference type="Pfam" id="PF07195"/>
    </source>
</evidence>
<dbReference type="OrthoDB" id="244268at2"/>
<dbReference type="PANTHER" id="PTHR30288">
    <property type="entry name" value="FLAGELLAR CAP/ASSEMBLY PROTEIN FLID"/>
    <property type="match status" value="1"/>
</dbReference>
<dbReference type="PANTHER" id="PTHR30288:SF0">
    <property type="entry name" value="FLAGELLAR HOOK-ASSOCIATED PROTEIN 2"/>
    <property type="match status" value="1"/>
</dbReference>
<dbReference type="eggNOG" id="COG1345">
    <property type="taxonomic scope" value="Bacteria"/>
</dbReference>
<comment type="subcellular location">
    <subcellularLocation>
        <location evidence="1">Bacterial flagellum</location>
    </subcellularLocation>
</comment>
<name>F0SMJ8_RUBBR</name>
<feature type="domain" description="Flagellar hook-associated protein 2 C-terminal" evidence="10">
    <location>
        <begin position="668"/>
        <end position="895"/>
    </location>
</feature>
<gene>
    <name evidence="11" type="ordered locus">Plabr_0130</name>
</gene>
<proteinExistence type="inferred from homology"/>
<comment type="similarity">
    <text evidence="2">Belongs to the FliD family.</text>
</comment>
<dbReference type="InterPro" id="IPR003481">
    <property type="entry name" value="FliD_N"/>
</dbReference>
<evidence type="ECO:0000256" key="1">
    <source>
        <dbReference type="ARBA" id="ARBA00004365"/>
    </source>
</evidence>
<dbReference type="GO" id="GO:0007155">
    <property type="term" value="P:cell adhesion"/>
    <property type="evidence" value="ECO:0007669"/>
    <property type="project" value="InterPro"/>
</dbReference>
<sequence>MSSLSISTGLISGLDYESLIKAYSINQQLVIDRMTARAEEFSIKKTGLEALEANLLTVNASITTLGNAVTFEQFSVSNSDESQLKISAAKTADPGSYSFQALQKSAAHQSLSRGFADATTQTIGEGTLTISQGGFLDDSTLLESLNDGAGIRRGNIRITDRSGSSAVIDLTRAISVDDVLEEINNNVDIAIDARVVDGKFVLEDTSGSTSSNLTVVDLNGGSTAVDLGLDKSVGSSTLEGDGVFETTENFQLAQLNDGNGLRLLTGAEDLRVTAADGTELDVNLDGSKTLKDILDKINNHEDNGGKVEATVANNRIVLTDTTGGAGTLSVENLNDAAVARQLGLETTASGATLTGNRVSAGMNDVLLRNLRGGQGVTELGNITITDRSGQTGTIDLSGMETLGEVMEAINSATDDISGDPLQIQVSLNANKNGLLVSDTSGASASNLIIADEAGSSLAAEFNLEVDDAVSSINSGSLALRYVNESTSLSTYAPDGAAVAEGMFQITDSAGNVGVINITSAAKNIGDVIQRINASDSISVRAELNETGDGFVIIDEAGGTETLKVDEFGDSTTAADLRLLGDSYTGDDTVQRLSSRRVAQVTIESDDTLDDLVRKLNETGTMISASTFDDGSTFNSTRLSVSARTSGADGRLMIDDGGLGMNFSTIVHAQDSILQVGADPATAFLITSETNSFDEVVKGIDVDIRAVGSRSATIDITPNTQSVVDNLSRFVETYNQFVDITNELTKFNSETNERGILQGDSIVLRAVSRMSSAVLVRTGNSNEKIRTLSELGVQFNDKGKIEFDETKLQAYLASDLAAVEEFFTKEDVGFAAKMEATLKSMTDIVDGSITQEKNVLNASIEQTEVRVEELTELMESKKARLLNQFVAMENVLNSLNTQQEALGTLQPVKSNSSSSK</sequence>
<comment type="subunit">
    <text evidence="3">Homopentamer.</text>
</comment>
<reference evidence="12" key="1">
    <citation type="submission" date="2011-02" db="EMBL/GenBank/DDBJ databases">
        <title>The complete genome of Planctomyces brasiliensis DSM 5305.</title>
        <authorList>
            <person name="Lucas S."/>
            <person name="Copeland A."/>
            <person name="Lapidus A."/>
            <person name="Bruce D."/>
            <person name="Goodwin L."/>
            <person name="Pitluck S."/>
            <person name="Kyrpides N."/>
            <person name="Mavromatis K."/>
            <person name="Pagani I."/>
            <person name="Ivanova N."/>
            <person name="Ovchinnikova G."/>
            <person name="Lu M."/>
            <person name="Detter J.C."/>
            <person name="Han C."/>
            <person name="Land M."/>
            <person name="Hauser L."/>
            <person name="Markowitz V."/>
            <person name="Cheng J.-F."/>
            <person name="Hugenholtz P."/>
            <person name="Woyke T."/>
            <person name="Wu D."/>
            <person name="Tindall B."/>
            <person name="Pomrenke H.G."/>
            <person name="Brambilla E."/>
            <person name="Klenk H.-P."/>
            <person name="Eisen J.A."/>
        </authorList>
    </citation>
    <scope>NUCLEOTIDE SEQUENCE [LARGE SCALE GENOMIC DNA]</scope>
    <source>
        <strain evidence="12">ATCC 49424 / DSM 5305 / JCM 21570 / NBRC 103401 / IFAM 1448</strain>
    </source>
</reference>
<evidence type="ECO:0000256" key="4">
    <source>
        <dbReference type="ARBA" id="ARBA00023054"/>
    </source>
</evidence>
<dbReference type="STRING" id="756272.Plabr_0130"/>
<dbReference type="InterPro" id="IPR040026">
    <property type="entry name" value="FliD"/>
</dbReference>
<dbReference type="GO" id="GO:0009421">
    <property type="term" value="C:bacterial-type flagellum filament cap"/>
    <property type="evidence" value="ECO:0007669"/>
    <property type="project" value="InterPro"/>
</dbReference>
<dbReference type="Proteomes" id="UP000006860">
    <property type="component" value="Chromosome"/>
</dbReference>
<dbReference type="AlphaFoldDB" id="F0SMJ8"/>
<dbReference type="EMBL" id="CP002546">
    <property type="protein sequence ID" value="ADY57760.1"/>
    <property type="molecule type" value="Genomic_DNA"/>
</dbReference>
<dbReference type="GO" id="GO:0071973">
    <property type="term" value="P:bacterial-type flagellum-dependent cell motility"/>
    <property type="evidence" value="ECO:0007669"/>
    <property type="project" value="TreeGrafter"/>
</dbReference>
<keyword evidence="11" id="KW-0969">Cilium</keyword>
<evidence type="ECO:0000256" key="6">
    <source>
        <dbReference type="ARBA" id="ARBA00033074"/>
    </source>
</evidence>
<dbReference type="Pfam" id="PF07195">
    <property type="entry name" value="FliD_C"/>
    <property type="match status" value="1"/>
</dbReference>
<evidence type="ECO:0000259" key="9">
    <source>
        <dbReference type="Pfam" id="PF02465"/>
    </source>
</evidence>
<evidence type="ECO:0000256" key="3">
    <source>
        <dbReference type="ARBA" id="ARBA00011255"/>
    </source>
</evidence>
<dbReference type="KEGG" id="pbs:Plabr_0130"/>
<keyword evidence="5" id="KW-0975">Bacterial flagellum</keyword>
<accession>F0SMJ8</accession>
<evidence type="ECO:0000256" key="8">
    <source>
        <dbReference type="SAM" id="Coils"/>
    </source>
</evidence>
<evidence type="ECO:0000256" key="2">
    <source>
        <dbReference type="ARBA" id="ARBA00009764"/>
    </source>
</evidence>
<protein>
    <recommendedName>
        <fullName evidence="7">Filament cap protein</fullName>
    </recommendedName>
    <alternativeName>
        <fullName evidence="6">Flagellar cap protein</fullName>
    </alternativeName>
</protein>
<dbReference type="HOGENOM" id="CLU_313712_0_0_0"/>
<keyword evidence="11" id="KW-0282">Flagellum</keyword>
<feature type="coiled-coil region" evidence="8">
    <location>
        <begin position="852"/>
        <end position="897"/>
    </location>
</feature>
<evidence type="ECO:0000256" key="5">
    <source>
        <dbReference type="ARBA" id="ARBA00023143"/>
    </source>
</evidence>
<organism evidence="11 12">
    <name type="scientific">Rubinisphaera brasiliensis (strain ATCC 49424 / DSM 5305 / JCM 21570 / IAM 15109 / NBRC 103401 / IFAM 1448)</name>
    <name type="common">Planctomyces brasiliensis</name>
    <dbReference type="NCBI Taxonomy" id="756272"/>
    <lineage>
        <taxon>Bacteria</taxon>
        <taxon>Pseudomonadati</taxon>
        <taxon>Planctomycetota</taxon>
        <taxon>Planctomycetia</taxon>
        <taxon>Planctomycetales</taxon>
        <taxon>Planctomycetaceae</taxon>
        <taxon>Rubinisphaera</taxon>
    </lineage>
</organism>
<evidence type="ECO:0000256" key="7">
    <source>
        <dbReference type="ARBA" id="ARBA00033192"/>
    </source>
</evidence>
<keyword evidence="11" id="KW-0966">Cell projection</keyword>
<dbReference type="GO" id="GO:0009424">
    <property type="term" value="C:bacterial-type flagellum hook"/>
    <property type="evidence" value="ECO:0007669"/>
    <property type="project" value="InterPro"/>
</dbReference>
<keyword evidence="4 8" id="KW-0175">Coiled coil</keyword>
<dbReference type="Pfam" id="PF02465">
    <property type="entry name" value="FliD_N"/>
    <property type="match status" value="1"/>
</dbReference>